<feature type="compositionally biased region" description="Low complexity" evidence="1">
    <location>
        <begin position="77"/>
        <end position="94"/>
    </location>
</feature>
<organism evidence="2 3">
    <name type="scientific">Dendrobium nobile</name>
    <name type="common">Orchid</name>
    <dbReference type="NCBI Taxonomy" id="94219"/>
    <lineage>
        <taxon>Eukaryota</taxon>
        <taxon>Viridiplantae</taxon>
        <taxon>Streptophyta</taxon>
        <taxon>Embryophyta</taxon>
        <taxon>Tracheophyta</taxon>
        <taxon>Spermatophyta</taxon>
        <taxon>Magnoliopsida</taxon>
        <taxon>Liliopsida</taxon>
        <taxon>Asparagales</taxon>
        <taxon>Orchidaceae</taxon>
        <taxon>Epidendroideae</taxon>
        <taxon>Malaxideae</taxon>
        <taxon>Dendrobiinae</taxon>
        <taxon>Dendrobium</taxon>
    </lineage>
</organism>
<name>A0A8T3AF55_DENNO</name>
<proteinExistence type="predicted"/>
<feature type="region of interest" description="Disordered" evidence="1">
    <location>
        <begin position="75"/>
        <end position="97"/>
    </location>
</feature>
<accession>A0A8T3AF55</accession>
<evidence type="ECO:0000256" key="1">
    <source>
        <dbReference type="SAM" id="MobiDB-lite"/>
    </source>
</evidence>
<reference evidence="2" key="1">
    <citation type="journal article" date="2022" name="Front. Genet.">
        <title>Chromosome-Scale Assembly of the Dendrobium nobile Genome Provides Insights Into the Molecular Mechanism of the Biosynthesis of the Medicinal Active Ingredient of Dendrobium.</title>
        <authorList>
            <person name="Xu Q."/>
            <person name="Niu S.-C."/>
            <person name="Li K.-L."/>
            <person name="Zheng P.-J."/>
            <person name="Zhang X.-J."/>
            <person name="Jia Y."/>
            <person name="Liu Y."/>
            <person name="Niu Y.-X."/>
            <person name="Yu L.-H."/>
            <person name="Chen D.-F."/>
            <person name="Zhang G.-Q."/>
        </authorList>
    </citation>
    <scope>NUCLEOTIDE SEQUENCE</scope>
    <source>
        <tissue evidence="2">Leaf</tissue>
    </source>
</reference>
<protein>
    <submittedName>
        <fullName evidence="2">Uncharacterized protein</fullName>
    </submittedName>
</protein>
<evidence type="ECO:0000313" key="3">
    <source>
        <dbReference type="Proteomes" id="UP000829196"/>
    </source>
</evidence>
<dbReference type="Proteomes" id="UP000829196">
    <property type="component" value="Unassembled WGS sequence"/>
</dbReference>
<dbReference type="AlphaFoldDB" id="A0A8T3AF55"/>
<keyword evidence="3" id="KW-1185">Reference proteome</keyword>
<dbReference type="EMBL" id="JAGYWB010000017">
    <property type="protein sequence ID" value="KAI0494422.1"/>
    <property type="molecule type" value="Genomic_DNA"/>
</dbReference>
<evidence type="ECO:0000313" key="2">
    <source>
        <dbReference type="EMBL" id="KAI0494422.1"/>
    </source>
</evidence>
<comment type="caution">
    <text evidence="2">The sequence shown here is derived from an EMBL/GenBank/DDBJ whole genome shotgun (WGS) entry which is preliminary data.</text>
</comment>
<gene>
    <name evidence="2" type="ORF">KFK09_024556</name>
</gene>
<sequence>MWGSNVDNYYSMKVEEGLDCDSKKVKEESLGYSCDDLDGQRDEDHLLRCACIQELSDDYYNQDVEEHSDSFHGWGLSQASNSSSRLSPKPTSSNRNILNHPFMLTVANIKSKFRSLA</sequence>